<evidence type="ECO:0000313" key="2">
    <source>
        <dbReference type="Proteomes" id="UP000603141"/>
    </source>
</evidence>
<gene>
    <name evidence="1" type="ORF">JIN85_20560</name>
</gene>
<organism evidence="1 2">
    <name type="scientific">Luteolibacter pohnpeiensis</name>
    <dbReference type="NCBI Taxonomy" id="454153"/>
    <lineage>
        <taxon>Bacteria</taxon>
        <taxon>Pseudomonadati</taxon>
        <taxon>Verrucomicrobiota</taxon>
        <taxon>Verrucomicrobiia</taxon>
        <taxon>Verrucomicrobiales</taxon>
        <taxon>Verrucomicrobiaceae</taxon>
        <taxon>Luteolibacter</taxon>
    </lineage>
</organism>
<dbReference type="RefSeq" id="WP_200274345.1">
    <property type="nucleotide sequence ID" value="NZ_JAENIJ010000120.1"/>
</dbReference>
<dbReference type="Proteomes" id="UP000603141">
    <property type="component" value="Unassembled WGS sequence"/>
</dbReference>
<name>A0A934SFA7_9BACT</name>
<accession>A0A934SFA7</accession>
<protein>
    <submittedName>
        <fullName evidence="1">Uncharacterized protein</fullName>
    </submittedName>
</protein>
<dbReference type="AlphaFoldDB" id="A0A934SFA7"/>
<comment type="caution">
    <text evidence="1">The sequence shown here is derived from an EMBL/GenBank/DDBJ whole genome shotgun (WGS) entry which is preliminary data.</text>
</comment>
<proteinExistence type="predicted"/>
<dbReference type="EMBL" id="JAENIJ010000120">
    <property type="protein sequence ID" value="MBK1884814.1"/>
    <property type="molecule type" value="Genomic_DNA"/>
</dbReference>
<reference evidence="1" key="1">
    <citation type="submission" date="2021-01" db="EMBL/GenBank/DDBJ databases">
        <title>Modified the classification status of verrucomicrobia.</title>
        <authorList>
            <person name="Feng X."/>
        </authorList>
    </citation>
    <scope>NUCLEOTIDE SEQUENCE</scope>
    <source>
        <strain evidence="1">KCTC 22041</strain>
    </source>
</reference>
<feature type="non-terminal residue" evidence="1">
    <location>
        <position position="1"/>
    </location>
</feature>
<keyword evidence="2" id="KW-1185">Reference proteome</keyword>
<evidence type="ECO:0000313" key="1">
    <source>
        <dbReference type="EMBL" id="MBK1884814.1"/>
    </source>
</evidence>
<sequence>LLISTFQTPIIHTIDNEIAIYNMGQNELYCSAEKPMAIIAKLKASGARVIVIGTGYGAFESARASRIFGDLLPSYQSGRLGMVAVATKNGEVSWCPSHEIEIVDIDGVPVDSLLQGSDAAKSSADLDFPVSNADEVRNHPQFLAFAMENRDRQYLVDGRIEIEFSEWQSQRKRLAEQAGSSNGG</sequence>